<accession>A0A3B0VKA1</accession>
<evidence type="ECO:0000313" key="2">
    <source>
        <dbReference type="EMBL" id="VAW43341.1"/>
    </source>
</evidence>
<organism evidence="2">
    <name type="scientific">hydrothermal vent metagenome</name>
    <dbReference type="NCBI Taxonomy" id="652676"/>
    <lineage>
        <taxon>unclassified sequences</taxon>
        <taxon>metagenomes</taxon>
        <taxon>ecological metagenomes</taxon>
    </lineage>
</organism>
<evidence type="ECO:0000259" key="1">
    <source>
        <dbReference type="Pfam" id="PF13274"/>
    </source>
</evidence>
<dbReference type="EMBL" id="UOEU01001066">
    <property type="protein sequence ID" value="VAW43341.1"/>
    <property type="molecule type" value="Genomic_DNA"/>
</dbReference>
<reference evidence="2" key="1">
    <citation type="submission" date="2018-06" db="EMBL/GenBank/DDBJ databases">
        <authorList>
            <person name="Zhirakovskaya E."/>
        </authorList>
    </citation>
    <scope>NUCLEOTIDE SEQUENCE</scope>
</reference>
<name>A0A3B0VKA1_9ZZZZ</name>
<sequence length="61" mass="7236">MISQRAKLAYYVNVWTLVAGYPQIMDAQFEKWEHGPVNKELYNEYKAYRNRVIKGNRSLPS</sequence>
<proteinExistence type="predicted"/>
<gene>
    <name evidence="2" type="ORF">MNBD_CHLOROFLEXI01-3020</name>
</gene>
<protein>
    <recommendedName>
        <fullName evidence="1">Antitoxin SocA-like Panacea domain-containing protein</fullName>
    </recommendedName>
</protein>
<dbReference type="Pfam" id="PF13274">
    <property type="entry name" value="SocA_Panacea"/>
    <property type="match status" value="1"/>
</dbReference>
<feature type="domain" description="Antitoxin SocA-like Panacea" evidence="1">
    <location>
        <begin position="7"/>
        <end position="55"/>
    </location>
</feature>
<dbReference type="InterPro" id="IPR025272">
    <property type="entry name" value="SocA_Panacea"/>
</dbReference>
<dbReference type="AlphaFoldDB" id="A0A3B0VKA1"/>